<evidence type="ECO:0000256" key="4">
    <source>
        <dbReference type="ARBA" id="ARBA00023015"/>
    </source>
</evidence>
<accession>A0ABQ0ASV4</accession>
<dbReference type="SMART" id="SM00448">
    <property type="entry name" value="REC"/>
    <property type="match status" value="1"/>
</dbReference>
<dbReference type="InterPro" id="IPR039420">
    <property type="entry name" value="WalR-like"/>
</dbReference>
<name>A0ABQ0ASV4_9FIRM</name>
<reference evidence="12 13" key="1">
    <citation type="submission" date="2024-04" db="EMBL/GenBank/DDBJ databases">
        <title>Defined microbial consortia suppress multidrug-resistant proinflammatory Enterobacteriaceae via ecological control.</title>
        <authorList>
            <person name="Furuichi M."/>
            <person name="Kawaguchi T."/>
            <person name="Pust M."/>
            <person name="Yasuma K."/>
            <person name="Plichta D."/>
            <person name="Hasegawa N."/>
            <person name="Ohya T."/>
            <person name="Bhattarai S."/>
            <person name="Sasajima S."/>
            <person name="Aoto Y."/>
            <person name="Tuganbaev T."/>
            <person name="Yaginuma M."/>
            <person name="Ueda M."/>
            <person name="Okahashi N."/>
            <person name="Amafuji K."/>
            <person name="Kiridooshi Y."/>
            <person name="Sugita K."/>
            <person name="Strazar M."/>
            <person name="Skelly A."/>
            <person name="Suda W."/>
            <person name="Hattori M."/>
            <person name="Nakamoto N."/>
            <person name="Caballero S."/>
            <person name="Norman J."/>
            <person name="Olle B."/>
            <person name="Tanoue T."/>
            <person name="Arita M."/>
            <person name="Bucci V."/>
            <person name="Atarashi K."/>
            <person name="Xavier R."/>
            <person name="Honda K."/>
        </authorList>
    </citation>
    <scope>NUCLEOTIDE SEQUENCE [LARGE SCALE GENOMIC DNA]</scope>
    <source>
        <strain evidence="13">f13</strain>
    </source>
</reference>
<dbReference type="InterPro" id="IPR011006">
    <property type="entry name" value="CheY-like_superfamily"/>
</dbReference>
<evidence type="ECO:0000256" key="8">
    <source>
        <dbReference type="PROSITE-ProRule" id="PRU00169"/>
    </source>
</evidence>
<dbReference type="RefSeq" id="WP_176255707.1">
    <property type="nucleotide sequence ID" value="NZ_BAABXL010000001.1"/>
</dbReference>
<feature type="domain" description="Response regulatory" evidence="10">
    <location>
        <begin position="4"/>
        <end position="117"/>
    </location>
</feature>
<dbReference type="InterPro" id="IPR016032">
    <property type="entry name" value="Sig_transdc_resp-reg_C-effctor"/>
</dbReference>
<evidence type="ECO:0000259" key="10">
    <source>
        <dbReference type="PROSITE" id="PS50110"/>
    </source>
</evidence>
<feature type="DNA-binding region" description="OmpR/PhoB-type" evidence="9">
    <location>
        <begin position="131"/>
        <end position="230"/>
    </location>
</feature>
<evidence type="ECO:0000256" key="3">
    <source>
        <dbReference type="ARBA" id="ARBA00023012"/>
    </source>
</evidence>
<dbReference type="CDD" id="cd17574">
    <property type="entry name" value="REC_OmpR"/>
    <property type="match status" value="1"/>
</dbReference>
<dbReference type="InterPro" id="IPR001867">
    <property type="entry name" value="OmpR/PhoB-type_DNA-bd"/>
</dbReference>
<dbReference type="PROSITE" id="PS50110">
    <property type="entry name" value="RESPONSE_REGULATORY"/>
    <property type="match status" value="1"/>
</dbReference>
<gene>
    <name evidence="12" type="ORF">F130042H8_01790</name>
</gene>
<dbReference type="EMBL" id="BAABXL010000001">
    <property type="protein sequence ID" value="GAA6267119.1"/>
    <property type="molecule type" value="Genomic_DNA"/>
</dbReference>
<evidence type="ECO:0000313" key="13">
    <source>
        <dbReference type="Proteomes" id="UP001600894"/>
    </source>
</evidence>
<sequence>MQKLIYIADDEENIRLMMQTFLESEGYLVRTFENGRGIRQAAAKKKPDMIILDIMMPGEDGLSLCTFFRKESGIPIIIVSAKDSPLDRVTGFTLGGDDYITKPFLPLEFLARVKALFRRVELSSREGTVSREGFQCGNLSLYPGERRVMVGDEAFPATRTEFDFLQYLMERKEMAVSKEEILKYVWQCCCAKEEQRMPDDLMKRLRKKLKNAQSTARVETVWGYGYRLTERQQKI</sequence>
<dbReference type="PROSITE" id="PS51755">
    <property type="entry name" value="OMPR_PHOB"/>
    <property type="match status" value="1"/>
</dbReference>
<protein>
    <recommendedName>
        <fullName evidence="1">Stage 0 sporulation protein A homolog</fullName>
    </recommendedName>
</protein>
<dbReference type="Pfam" id="PF00486">
    <property type="entry name" value="Trans_reg_C"/>
    <property type="match status" value="1"/>
</dbReference>
<evidence type="ECO:0000256" key="1">
    <source>
        <dbReference type="ARBA" id="ARBA00018672"/>
    </source>
</evidence>
<feature type="modified residue" description="4-aspartylphosphate" evidence="8">
    <location>
        <position position="53"/>
    </location>
</feature>
<dbReference type="Gene3D" id="3.40.50.2300">
    <property type="match status" value="1"/>
</dbReference>
<evidence type="ECO:0000256" key="6">
    <source>
        <dbReference type="ARBA" id="ARBA00023163"/>
    </source>
</evidence>
<dbReference type="Proteomes" id="UP001600894">
    <property type="component" value="Unassembled WGS sequence"/>
</dbReference>
<dbReference type="PANTHER" id="PTHR48111">
    <property type="entry name" value="REGULATOR OF RPOS"/>
    <property type="match status" value="1"/>
</dbReference>
<evidence type="ECO:0000313" key="12">
    <source>
        <dbReference type="EMBL" id="GAA6267119.1"/>
    </source>
</evidence>
<evidence type="ECO:0000259" key="11">
    <source>
        <dbReference type="PROSITE" id="PS51755"/>
    </source>
</evidence>
<dbReference type="PANTHER" id="PTHR48111:SF1">
    <property type="entry name" value="TWO-COMPONENT RESPONSE REGULATOR ORR33"/>
    <property type="match status" value="1"/>
</dbReference>
<dbReference type="Gene3D" id="1.10.10.10">
    <property type="entry name" value="Winged helix-like DNA-binding domain superfamily/Winged helix DNA-binding domain"/>
    <property type="match status" value="1"/>
</dbReference>
<keyword evidence="4" id="KW-0805">Transcription regulation</keyword>
<dbReference type="Pfam" id="PF00072">
    <property type="entry name" value="Response_reg"/>
    <property type="match status" value="1"/>
</dbReference>
<dbReference type="Gene3D" id="6.10.250.690">
    <property type="match status" value="1"/>
</dbReference>
<dbReference type="SUPFAM" id="SSF52172">
    <property type="entry name" value="CheY-like"/>
    <property type="match status" value="1"/>
</dbReference>
<evidence type="ECO:0000256" key="2">
    <source>
        <dbReference type="ARBA" id="ARBA00022553"/>
    </source>
</evidence>
<organism evidence="12 13">
    <name type="scientific">Enterocloster alcoholdehydrogenati</name>
    <dbReference type="NCBI Taxonomy" id="2547410"/>
    <lineage>
        <taxon>Bacteria</taxon>
        <taxon>Bacillati</taxon>
        <taxon>Bacillota</taxon>
        <taxon>Clostridia</taxon>
        <taxon>Lachnospirales</taxon>
        <taxon>Lachnospiraceae</taxon>
        <taxon>Enterocloster</taxon>
    </lineage>
</organism>
<keyword evidence="6" id="KW-0804">Transcription</keyword>
<keyword evidence="3" id="KW-0902">Two-component regulatory system</keyword>
<dbReference type="SMART" id="SM00862">
    <property type="entry name" value="Trans_reg_C"/>
    <property type="match status" value="1"/>
</dbReference>
<evidence type="ECO:0000256" key="7">
    <source>
        <dbReference type="ARBA" id="ARBA00024867"/>
    </source>
</evidence>
<comment type="caution">
    <text evidence="12">The sequence shown here is derived from an EMBL/GenBank/DDBJ whole genome shotgun (WGS) entry which is preliminary data.</text>
</comment>
<keyword evidence="5 9" id="KW-0238">DNA-binding</keyword>
<dbReference type="InterPro" id="IPR036388">
    <property type="entry name" value="WH-like_DNA-bd_sf"/>
</dbReference>
<dbReference type="InterPro" id="IPR001789">
    <property type="entry name" value="Sig_transdc_resp-reg_receiver"/>
</dbReference>
<keyword evidence="2 8" id="KW-0597">Phosphoprotein</keyword>
<proteinExistence type="predicted"/>
<dbReference type="SUPFAM" id="SSF46894">
    <property type="entry name" value="C-terminal effector domain of the bipartite response regulators"/>
    <property type="match status" value="1"/>
</dbReference>
<evidence type="ECO:0000256" key="9">
    <source>
        <dbReference type="PROSITE-ProRule" id="PRU01091"/>
    </source>
</evidence>
<dbReference type="CDD" id="cd00383">
    <property type="entry name" value="trans_reg_C"/>
    <property type="match status" value="1"/>
</dbReference>
<comment type="function">
    <text evidence="7">May play the central regulatory role in sporulation. It may be an element of the effector pathway responsible for the activation of sporulation genes in response to nutritional stress. Spo0A may act in concert with spo0H (a sigma factor) to control the expression of some genes that are critical to the sporulation process.</text>
</comment>
<keyword evidence="13" id="KW-1185">Reference proteome</keyword>
<evidence type="ECO:0000256" key="5">
    <source>
        <dbReference type="ARBA" id="ARBA00023125"/>
    </source>
</evidence>
<feature type="domain" description="OmpR/PhoB-type" evidence="11">
    <location>
        <begin position="131"/>
        <end position="230"/>
    </location>
</feature>